<evidence type="ECO:0000313" key="2">
    <source>
        <dbReference type="Proteomes" id="UP000245464"/>
    </source>
</evidence>
<evidence type="ECO:0000313" key="1">
    <source>
        <dbReference type="EMBL" id="KAF7572380.1"/>
    </source>
</evidence>
<dbReference type="GeneID" id="6341693"/>
<gene>
    <name evidence="1" type="ORF">PtrM4_098800</name>
</gene>
<organism evidence="1 2">
    <name type="scientific">Pyrenophora tritici-repentis</name>
    <dbReference type="NCBI Taxonomy" id="45151"/>
    <lineage>
        <taxon>Eukaryota</taxon>
        <taxon>Fungi</taxon>
        <taxon>Dikarya</taxon>
        <taxon>Ascomycota</taxon>
        <taxon>Pezizomycotina</taxon>
        <taxon>Dothideomycetes</taxon>
        <taxon>Pleosporomycetidae</taxon>
        <taxon>Pleosporales</taxon>
        <taxon>Pleosporineae</taxon>
        <taxon>Pleosporaceae</taxon>
        <taxon>Pyrenophora</taxon>
    </lineage>
</organism>
<dbReference type="KEGG" id="ptrr:6341693"/>
<sequence>MGAFLSWLAYPPGNLKDELMAEIERRERQNRLPVRGGFLTLEFIDELFTVGNIAQQLREHEEVRLLPKKERIQLAQFIKQNQQKLYAILLLMDESHHLSLNNARAFTDESLFDIPEPGLASLPCDLATLETLPLFRGFASAFYEKQFVFPPGLPTGRTISHPPHFIFPFANERERVGYGSFGEVYKVEIPSGFLPPQADEKVSKVFASPRQTPGH</sequence>
<dbReference type="AlphaFoldDB" id="A0A2W1DR46"/>
<reference evidence="1" key="1">
    <citation type="journal article" date="2018" name="BMC Genomics">
        <title>Comparative genomics of the wheat fungal pathogen Pyrenophora tritici-repentis reveals chromosomal variations and genome plasticity.</title>
        <authorList>
            <person name="Moolhuijzen P."/>
            <person name="See P.T."/>
            <person name="Hane J.K."/>
            <person name="Shi G."/>
            <person name="Liu Z."/>
            <person name="Oliver R.P."/>
            <person name="Moffat C.S."/>
        </authorList>
    </citation>
    <scope>NUCLEOTIDE SEQUENCE [LARGE SCALE GENOMIC DNA]</scope>
    <source>
        <strain evidence="1">M4</strain>
    </source>
</reference>
<dbReference type="Proteomes" id="UP000245464">
    <property type="component" value="Chromosome 4"/>
</dbReference>
<protein>
    <submittedName>
        <fullName evidence="1">Uncharacterized protein</fullName>
    </submittedName>
</protein>
<dbReference type="RefSeq" id="XP_001933795.1">
    <property type="nucleotide sequence ID" value="XM_001933760.1"/>
</dbReference>
<dbReference type="EMBL" id="NQIK02000004">
    <property type="protein sequence ID" value="KAF7572380.1"/>
    <property type="molecule type" value="Genomic_DNA"/>
</dbReference>
<dbReference type="OrthoDB" id="4062651at2759"/>
<accession>A0A2W1DR46</accession>
<name>A0A2W1DR46_9PLEO</name>
<proteinExistence type="predicted"/>
<comment type="caution">
    <text evidence="1">The sequence shown here is derived from an EMBL/GenBank/DDBJ whole genome shotgun (WGS) entry which is preliminary data.</text>
</comment>